<dbReference type="AlphaFoldDB" id="A0A1H2FVH5"/>
<evidence type="ECO:0000313" key="2">
    <source>
        <dbReference type="Proteomes" id="UP000182882"/>
    </source>
</evidence>
<evidence type="ECO:0000313" key="1">
    <source>
        <dbReference type="EMBL" id="SDU11280.1"/>
    </source>
</evidence>
<keyword evidence="2" id="KW-1185">Reference proteome</keyword>
<name>A0A1H2FVH5_9PROT</name>
<gene>
    <name evidence="1" type="ORF">SAMN05216406_1256</name>
</gene>
<reference evidence="2" key="1">
    <citation type="submission" date="2016-10" db="EMBL/GenBank/DDBJ databases">
        <authorList>
            <person name="Varghese N."/>
            <person name="Submissions S."/>
        </authorList>
    </citation>
    <scope>NUCLEOTIDE SEQUENCE [LARGE SCALE GENOMIC DNA]</scope>
    <source>
        <strain evidence="2">Nm10</strain>
    </source>
</reference>
<dbReference type="Proteomes" id="UP000182882">
    <property type="component" value="Unassembled WGS sequence"/>
</dbReference>
<dbReference type="EMBL" id="FNLN01000025">
    <property type="protein sequence ID" value="SDU11280.1"/>
    <property type="molecule type" value="Genomic_DNA"/>
</dbReference>
<organism evidence="1 2">
    <name type="scientific">Nitrosomonas ureae</name>
    <dbReference type="NCBI Taxonomy" id="44577"/>
    <lineage>
        <taxon>Bacteria</taxon>
        <taxon>Pseudomonadati</taxon>
        <taxon>Pseudomonadota</taxon>
        <taxon>Betaproteobacteria</taxon>
        <taxon>Nitrosomonadales</taxon>
        <taxon>Nitrosomonadaceae</taxon>
        <taxon>Nitrosomonas</taxon>
    </lineage>
</organism>
<sequence length="237" mass="27630">MSEFKVFPLNTREDIVRFERCFLSYLENHGGYAIQHISLLRTYDALQNTPDGGRIFSAILGISINLGLIWCDTAEMGRCINQVIQVDFADLSESEATQKSFELRMKLHHYSNAYIFRYRSLWDKIMGLFVLVLAPTEYEKFCSANSKKRFFAKIARNGAMLSYEIVEQIQSAIQKFDDMFRTAEAHGTGFLRKSSFVWTELETMDQLKLIDYWNLLNQIAHIIGELFDHHKRIIDEN</sequence>
<proteinExistence type="predicted"/>
<accession>A0A1H2FVH5</accession>
<dbReference type="KEGG" id="nur:ATY38_10370"/>
<protein>
    <submittedName>
        <fullName evidence="1">Uncharacterized protein</fullName>
    </submittedName>
</protein>